<dbReference type="Pfam" id="PF16859">
    <property type="entry name" value="TetR_C_11"/>
    <property type="match status" value="1"/>
</dbReference>
<dbReference type="PROSITE" id="PS50977">
    <property type="entry name" value="HTH_TETR_2"/>
    <property type="match status" value="1"/>
</dbReference>
<proteinExistence type="predicted"/>
<evidence type="ECO:0000313" key="7">
    <source>
        <dbReference type="Proteomes" id="UP000244928"/>
    </source>
</evidence>
<organism evidence="6 7">
    <name type="scientific">Dietzia lutea</name>
    <dbReference type="NCBI Taxonomy" id="546160"/>
    <lineage>
        <taxon>Bacteria</taxon>
        <taxon>Bacillati</taxon>
        <taxon>Actinomycetota</taxon>
        <taxon>Actinomycetes</taxon>
        <taxon>Mycobacteriales</taxon>
        <taxon>Dietziaceae</taxon>
        <taxon>Dietzia</taxon>
    </lineage>
</organism>
<keyword evidence="1" id="KW-0805">Transcription regulation</keyword>
<dbReference type="KEGG" id="dlu:A6035_11080"/>
<protein>
    <submittedName>
        <fullName evidence="6">TetR family transcriptional regulator</fullName>
    </submittedName>
</protein>
<evidence type="ECO:0000313" key="6">
    <source>
        <dbReference type="EMBL" id="AWH93931.1"/>
    </source>
</evidence>
<evidence type="ECO:0000256" key="1">
    <source>
        <dbReference type="ARBA" id="ARBA00023015"/>
    </source>
</evidence>
<dbReference type="OrthoDB" id="9796019at2"/>
<dbReference type="PANTHER" id="PTHR30055">
    <property type="entry name" value="HTH-TYPE TRANSCRIPTIONAL REGULATOR RUTR"/>
    <property type="match status" value="1"/>
</dbReference>
<dbReference type="AlphaFoldDB" id="A0A2S1RCI6"/>
<dbReference type="InterPro" id="IPR001647">
    <property type="entry name" value="HTH_TetR"/>
</dbReference>
<dbReference type="InterPro" id="IPR050109">
    <property type="entry name" value="HTH-type_TetR-like_transc_reg"/>
</dbReference>
<keyword evidence="3" id="KW-0804">Transcription</keyword>
<dbReference type="InterPro" id="IPR036271">
    <property type="entry name" value="Tet_transcr_reg_TetR-rel_C_sf"/>
</dbReference>
<evidence type="ECO:0000259" key="5">
    <source>
        <dbReference type="PROSITE" id="PS50977"/>
    </source>
</evidence>
<evidence type="ECO:0000256" key="2">
    <source>
        <dbReference type="ARBA" id="ARBA00023125"/>
    </source>
</evidence>
<dbReference type="PANTHER" id="PTHR30055:SF148">
    <property type="entry name" value="TETR-FAMILY TRANSCRIPTIONAL REGULATOR"/>
    <property type="match status" value="1"/>
</dbReference>
<feature type="domain" description="HTH tetR-type" evidence="5">
    <location>
        <begin position="17"/>
        <end position="76"/>
    </location>
</feature>
<name>A0A2S1RCI6_9ACTN</name>
<evidence type="ECO:0000256" key="4">
    <source>
        <dbReference type="PROSITE-ProRule" id="PRU00335"/>
    </source>
</evidence>
<gene>
    <name evidence="6" type="ORF">A6035_11080</name>
</gene>
<sequence>MDTANGRVRVRAGGRSEKVRQAVGEATLAFLAEGRLTFSVVDVAARAGVGRRTVYRWWPTRHDLLVEALRTHVRRAPVVDAVGSWEENLRALAHRLAEFAAGPVEVAIAAIMAGGQHPEFNQTVLEQWRPAMESWHQLVHVAAENGEVAEGLDPRTVIDTLLVPIVFTPLAMRRPMGTSEVDALVDLLLTGTRAR</sequence>
<dbReference type="InterPro" id="IPR011075">
    <property type="entry name" value="TetR_C"/>
</dbReference>
<dbReference type="RefSeq" id="WP_108849242.1">
    <property type="nucleotide sequence ID" value="NZ_CP015449.1"/>
</dbReference>
<accession>A0A2S1RCI6</accession>
<feature type="DNA-binding region" description="H-T-H motif" evidence="4">
    <location>
        <begin position="39"/>
        <end position="58"/>
    </location>
</feature>
<reference evidence="6 7" key="1">
    <citation type="submission" date="2016-04" db="EMBL/GenBank/DDBJ databases">
        <title>Complete genome sequence of Dietzia lutea YIM 80766T, a strain isolated from desert soil in Egypt.</title>
        <authorList>
            <person name="Zhao J."/>
            <person name="Hu B."/>
            <person name="Geng S."/>
            <person name="Nie Y."/>
            <person name="Tang Y."/>
        </authorList>
    </citation>
    <scope>NUCLEOTIDE SEQUENCE [LARGE SCALE GENOMIC DNA]</scope>
    <source>
        <strain evidence="6 7">YIM 80766</strain>
    </source>
</reference>
<dbReference type="GO" id="GO:0000976">
    <property type="term" value="F:transcription cis-regulatory region binding"/>
    <property type="evidence" value="ECO:0007669"/>
    <property type="project" value="TreeGrafter"/>
</dbReference>
<dbReference type="Gene3D" id="1.10.357.10">
    <property type="entry name" value="Tetracycline Repressor, domain 2"/>
    <property type="match status" value="1"/>
</dbReference>
<dbReference type="GO" id="GO:0003700">
    <property type="term" value="F:DNA-binding transcription factor activity"/>
    <property type="evidence" value="ECO:0007669"/>
    <property type="project" value="TreeGrafter"/>
</dbReference>
<dbReference type="InterPro" id="IPR009057">
    <property type="entry name" value="Homeodomain-like_sf"/>
</dbReference>
<keyword evidence="7" id="KW-1185">Reference proteome</keyword>
<keyword evidence="2 4" id="KW-0238">DNA-binding</keyword>
<dbReference type="SUPFAM" id="SSF46689">
    <property type="entry name" value="Homeodomain-like"/>
    <property type="match status" value="1"/>
</dbReference>
<evidence type="ECO:0000256" key="3">
    <source>
        <dbReference type="ARBA" id="ARBA00023163"/>
    </source>
</evidence>
<dbReference type="EMBL" id="CP015449">
    <property type="protein sequence ID" value="AWH93931.1"/>
    <property type="molecule type" value="Genomic_DNA"/>
</dbReference>
<dbReference type="SUPFAM" id="SSF48498">
    <property type="entry name" value="Tetracyclin repressor-like, C-terminal domain"/>
    <property type="match status" value="1"/>
</dbReference>
<dbReference type="Gene3D" id="1.10.10.60">
    <property type="entry name" value="Homeodomain-like"/>
    <property type="match status" value="1"/>
</dbReference>
<dbReference type="Proteomes" id="UP000244928">
    <property type="component" value="Chromosome"/>
</dbReference>